<gene>
    <name evidence="2" type="ORF">B0H63DRAFT_473374</name>
</gene>
<protein>
    <submittedName>
        <fullName evidence="2">Uncharacterized protein</fullName>
    </submittedName>
</protein>
<proteinExistence type="predicted"/>
<keyword evidence="1" id="KW-0732">Signal</keyword>
<comment type="caution">
    <text evidence="2">The sequence shown here is derived from an EMBL/GenBank/DDBJ whole genome shotgun (WGS) entry which is preliminary data.</text>
</comment>
<dbReference type="Gene3D" id="3.40.390.10">
    <property type="entry name" value="Collagenase (Catalytic Domain)"/>
    <property type="match status" value="1"/>
</dbReference>
<evidence type="ECO:0000313" key="3">
    <source>
        <dbReference type="Proteomes" id="UP001285441"/>
    </source>
</evidence>
<reference evidence="2" key="1">
    <citation type="journal article" date="2023" name="Mol. Phylogenet. Evol.">
        <title>Genome-scale phylogeny and comparative genomics of the fungal order Sordariales.</title>
        <authorList>
            <person name="Hensen N."/>
            <person name="Bonometti L."/>
            <person name="Westerberg I."/>
            <person name="Brannstrom I.O."/>
            <person name="Guillou S."/>
            <person name="Cros-Aarteil S."/>
            <person name="Calhoun S."/>
            <person name="Haridas S."/>
            <person name="Kuo A."/>
            <person name="Mondo S."/>
            <person name="Pangilinan J."/>
            <person name="Riley R."/>
            <person name="LaButti K."/>
            <person name="Andreopoulos B."/>
            <person name="Lipzen A."/>
            <person name="Chen C."/>
            <person name="Yan M."/>
            <person name="Daum C."/>
            <person name="Ng V."/>
            <person name="Clum A."/>
            <person name="Steindorff A."/>
            <person name="Ohm R.A."/>
            <person name="Martin F."/>
            <person name="Silar P."/>
            <person name="Natvig D.O."/>
            <person name="Lalanne C."/>
            <person name="Gautier V."/>
            <person name="Ament-Velasquez S.L."/>
            <person name="Kruys A."/>
            <person name="Hutchinson M.I."/>
            <person name="Powell A.J."/>
            <person name="Barry K."/>
            <person name="Miller A.N."/>
            <person name="Grigoriev I.V."/>
            <person name="Debuchy R."/>
            <person name="Gladieux P."/>
            <person name="Hiltunen Thoren M."/>
            <person name="Johannesson H."/>
        </authorList>
    </citation>
    <scope>NUCLEOTIDE SEQUENCE</scope>
    <source>
        <strain evidence="2">CBS 232.78</strain>
    </source>
</reference>
<evidence type="ECO:0000313" key="2">
    <source>
        <dbReference type="EMBL" id="KAK3385663.1"/>
    </source>
</evidence>
<accession>A0AAE0NQ85</accession>
<organism evidence="2 3">
    <name type="scientific">Podospora didyma</name>
    <dbReference type="NCBI Taxonomy" id="330526"/>
    <lineage>
        <taxon>Eukaryota</taxon>
        <taxon>Fungi</taxon>
        <taxon>Dikarya</taxon>
        <taxon>Ascomycota</taxon>
        <taxon>Pezizomycotina</taxon>
        <taxon>Sordariomycetes</taxon>
        <taxon>Sordariomycetidae</taxon>
        <taxon>Sordariales</taxon>
        <taxon>Podosporaceae</taxon>
        <taxon>Podospora</taxon>
    </lineage>
</organism>
<dbReference type="GO" id="GO:0008237">
    <property type="term" value="F:metallopeptidase activity"/>
    <property type="evidence" value="ECO:0007669"/>
    <property type="project" value="InterPro"/>
</dbReference>
<dbReference type="InterPro" id="IPR024079">
    <property type="entry name" value="MetalloPept_cat_dom_sf"/>
</dbReference>
<dbReference type="SUPFAM" id="SSF55486">
    <property type="entry name" value="Metalloproteases ('zincins'), catalytic domain"/>
    <property type="match status" value="1"/>
</dbReference>
<dbReference type="AlphaFoldDB" id="A0AAE0NQ85"/>
<reference evidence="2" key="2">
    <citation type="submission" date="2023-06" db="EMBL/GenBank/DDBJ databases">
        <authorList>
            <consortium name="Lawrence Berkeley National Laboratory"/>
            <person name="Haridas S."/>
            <person name="Hensen N."/>
            <person name="Bonometti L."/>
            <person name="Westerberg I."/>
            <person name="Brannstrom I.O."/>
            <person name="Guillou S."/>
            <person name="Cros-Aarteil S."/>
            <person name="Calhoun S."/>
            <person name="Kuo A."/>
            <person name="Mondo S."/>
            <person name="Pangilinan J."/>
            <person name="Riley R."/>
            <person name="LaButti K."/>
            <person name="Andreopoulos B."/>
            <person name="Lipzen A."/>
            <person name="Chen C."/>
            <person name="Yanf M."/>
            <person name="Daum C."/>
            <person name="Ng V."/>
            <person name="Clum A."/>
            <person name="Steindorff A."/>
            <person name="Ohm R."/>
            <person name="Martin F."/>
            <person name="Silar P."/>
            <person name="Natvig D."/>
            <person name="Lalanne C."/>
            <person name="Gautier V."/>
            <person name="Ament-velasquez S.L."/>
            <person name="Kruys A."/>
            <person name="Hutchinson M.I."/>
            <person name="Powell A.J."/>
            <person name="Barry K."/>
            <person name="Miller A.N."/>
            <person name="Grigoriev I.V."/>
            <person name="Debuchy R."/>
            <person name="Gladieux P."/>
            <person name="Thoren M.H."/>
            <person name="Johannesson H."/>
        </authorList>
    </citation>
    <scope>NUCLEOTIDE SEQUENCE</scope>
    <source>
        <strain evidence="2">CBS 232.78</strain>
    </source>
</reference>
<dbReference type="EMBL" id="JAULSW010000004">
    <property type="protein sequence ID" value="KAK3385663.1"/>
    <property type="molecule type" value="Genomic_DNA"/>
</dbReference>
<name>A0AAE0NQ85_9PEZI</name>
<keyword evidence="3" id="KW-1185">Reference proteome</keyword>
<evidence type="ECO:0000256" key="1">
    <source>
        <dbReference type="SAM" id="SignalP"/>
    </source>
</evidence>
<dbReference type="Proteomes" id="UP001285441">
    <property type="component" value="Unassembled WGS sequence"/>
</dbReference>
<sequence>MAILKSIIVALAAASAPITVLGFQLQSRAVVNMDPYPFCNVATNANCIAGGKYLIPILEFSSEGGAGDVAYNTYLPTSAWTFSKWTNGMMPERCYYWGVTADKWKATDFIIYNVTYSDCATPFVVCRHQKSTKSIGQLATIIGRLPVKMRQATSIYLVYGDQNSDNPNYGGYMATLAGDGIIIGRSVAYFSTSLVHETGHAIDSTLASPGSGKSFSSTTAWANAVKADGFAVSAYGAGSYVEDFAETTRAVLLDTIYPGGLSNFTQKNPNITQITNQLKAYKTVAGAYLTLGGKCDLAKKFPFPTELVKRV</sequence>
<feature type="signal peptide" evidence="1">
    <location>
        <begin position="1"/>
        <end position="22"/>
    </location>
</feature>
<feature type="chain" id="PRO_5042020125" evidence="1">
    <location>
        <begin position="23"/>
        <end position="311"/>
    </location>
</feature>